<reference evidence="2 3" key="1">
    <citation type="submission" date="2016-03" db="EMBL/GenBank/DDBJ databases">
        <title>Genome sequencing of Devosia sp. S37.</title>
        <authorList>
            <person name="Mohd Nor M."/>
        </authorList>
    </citation>
    <scope>NUCLEOTIDE SEQUENCE [LARGE SCALE GENOMIC DNA]</scope>
    <source>
        <strain evidence="2 3">S37</strain>
    </source>
</reference>
<dbReference type="InterPro" id="IPR003673">
    <property type="entry name" value="CoA-Trfase_fam_III"/>
</dbReference>
<dbReference type="SUPFAM" id="SSF89796">
    <property type="entry name" value="CoA-transferase family III (CaiB/BaiF)"/>
    <property type="match status" value="2"/>
</dbReference>
<keyword evidence="3" id="KW-1185">Reference proteome</keyword>
<dbReference type="InterPro" id="IPR023606">
    <property type="entry name" value="CoA-Trfase_III_dom_1_sf"/>
</dbReference>
<dbReference type="InterPro" id="IPR044855">
    <property type="entry name" value="CoA-Trfase_III_dom3_sf"/>
</dbReference>
<gene>
    <name evidence="2" type="ORF">A3840_15415</name>
</gene>
<dbReference type="STRING" id="1770058.A3840_15415"/>
<evidence type="ECO:0000313" key="2">
    <source>
        <dbReference type="EMBL" id="OAM74531.1"/>
    </source>
</evidence>
<comment type="caution">
    <text evidence="2">The sequence shown here is derived from an EMBL/GenBank/DDBJ whole genome shotgun (WGS) entry which is preliminary data.</text>
</comment>
<protein>
    <recommendedName>
        <fullName evidence="4">Carnitine dehydratase</fullName>
    </recommendedName>
</protein>
<dbReference type="Pfam" id="PF02515">
    <property type="entry name" value="CoA_transf_3"/>
    <property type="match status" value="1"/>
</dbReference>
<dbReference type="AlphaFoldDB" id="A0A178HNZ0"/>
<evidence type="ECO:0000256" key="1">
    <source>
        <dbReference type="SAM" id="MobiDB-lite"/>
    </source>
</evidence>
<dbReference type="RefSeq" id="WP_067458767.1">
    <property type="nucleotide sequence ID" value="NZ_LVVY01000119.1"/>
</dbReference>
<dbReference type="Gene3D" id="3.40.50.10540">
    <property type="entry name" value="Crotonobetainyl-coa:carnitine coa-transferase, domain 1"/>
    <property type="match status" value="2"/>
</dbReference>
<dbReference type="EMBL" id="LVVY01000119">
    <property type="protein sequence ID" value="OAM74531.1"/>
    <property type="molecule type" value="Genomic_DNA"/>
</dbReference>
<feature type="compositionally biased region" description="Basic and acidic residues" evidence="1">
    <location>
        <begin position="454"/>
        <end position="465"/>
    </location>
</feature>
<dbReference type="PANTHER" id="PTHR48228:SF4">
    <property type="entry name" value="BLR3030 PROTEIN"/>
    <property type="match status" value="1"/>
</dbReference>
<accession>A0A178HNZ0</accession>
<name>A0A178HNZ0_9HYPH</name>
<evidence type="ECO:0008006" key="4">
    <source>
        <dbReference type="Google" id="ProtNLM"/>
    </source>
</evidence>
<dbReference type="GO" id="GO:0003824">
    <property type="term" value="F:catalytic activity"/>
    <property type="evidence" value="ECO:0007669"/>
    <property type="project" value="InterPro"/>
</dbReference>
<organism evidence="2 3">
    <name type="scientific">Devosia elaeis</name>
    <dbReference type="NCBI Taxonomy" id="1770058"/>
    <lineage>
        <taxon>Bacteria</taxon>
        <taxon>Pseudomonadati</taxon>
        <taxon>Pseudomonadota</taxon>
        <taxon>Alphaproteobacteria</taxon>
        <taxon>Hyphomicrobiales</taxon>
        <taxon>Devosiaceae</taxon>
        <taxon>Devosia</taxon>
    </lineage>
</organism>
<dbReference type="Gene3D" id="3.30.1540.10">
    <property type="entry name" value="formyl-coa transferase, domain 3"/>
    <property type="match status" value="1"/>
</dbReference>
<proteinExistence type="predicted"/>
<sequence>MSVEAILEHLLRQAGWDDALLDRLHLEWDRKVLATPWPIAPMAMAVLAAVGLAASHIETLRTGKRPDVRLSSRAAELAMCSSSYLQRDGRNAKFRDPFTGFYPARNGEYVYLHGNFPHLRDGLLDMLGTGNDPEAVRLVVAARNASDIEAEAIERGLCAAKVRSREQWQATPLAAAVSDTPVLSVVSCGDAPRRVWPPTADGTALGRLKVLDFSRVIAGPMAGRTLAEHGATTMLVSRPDLPFIESLVIDTGFGKLSSYLDLRDPADYHTLLSLLDEADVFIDAYRPQSLGRRGLTRQEMFARRPGLVSVDLSAFPGGTGWADRRGYDSLVQATMGLAMPGRNGEPALLPCQPLDYLTGYLAAFGAMVALIRSVETGGNWAVDLSLAGTAQWMWTWRDRLGDDTDLPATNPVAEDTADLTAEYETPFGLVRALSPALQVGPVPQRWHRGPVRLGSDRPRWPADPR</sequence>
<feature type="region of interest" description="Disordered" evidence="1">
    <location>
        <begin position="445"/>
        <end position="465"/>
    </location>
</feature>
<dbReference type="Proteomes" id="UP000078389">
    <property type="component" value="Unassembled WGS sequence"/>
</dbReference>
<dbReference type="InterPro" id="IPR050509">
    <property type="entry name" value="CoA-transferase_III"/>
</dbReference>
<dbReference type="PANTHER" id="PTHR48228">
    <property type="entry name" value="SUCCINYL-COA--D-CITRAMALATE COA-TRANSFERASE"/>
    <property type="match status" value="1"/>
</dbReference>
<evidence type="ECO:0000313" key="3">
    <source>
        <dbReference type="Proteomes" id="UP000078389"/>
    </source>
</evidence>